<dbReference type="AlphaFoldDB" id="A0A3N7HXE8"/>
<dbReference type="PANTHER" id="PTHR45138:SF9">
    <property type="entry name" value="DIGUANYLATE CYCLASE DGCM-RELATED"/>
    <property type="match status" value="1"/>
</dbReference>
<feature type="transmembrane region" description="Helical" evidence="3">
    <location>
        <begin position="121"/>
        <end position="139"/>
    </location>
</feature>
<evidence type="ECO:0000313" key="5">
    <source>
        <dbReference type="EMBL" id="RQP26583.1"/>
    </source>
</evidence>
<dbReference type="PROSITE" id="PS50887">
    <property type="entry name" value="GGDEF"/>
    <property type="match status" value="1"/>
</dbReference>
<dbReference type="Gene3D" id="3.30.70.270">
    <property type="match status" value="1"/>
</dbReference>
<dbReference type="PANTHER" id="PTHR45138">
    <property type="entry name" value="REGULATORY COMPONENTS OF SENSORY TRANSDUCTION SYSTEM"/>
    <property type="match status" value="1"/>
</dbReference>
<keyword evidence="3" id="KW-0472">Membrane</keyword>
<keyword evidence="3" id="KW-0812">Transmembrane</keyword>
<dbReference type="InterPro" id="IPR043128">
    <property type="entry name" value="Rev_trsase/Diguanyl_cyclase"/>
</dbReference>
<dbReference type="EMBL" id="QUSW01000001">
    <property type="protein sequence ID" value="RQP26583.1"/>
    <property type="molecule type" value="Genomic_DNA"/>
</dbReference>
<dbReference type="FunFam" id="3.30.70.270:FF:000001">
    <property type="entry name" value="Diguanylate cyclase domain protein"/>
    <property type="match status" value="1"/>
</dbReference>
<feature type="domain" description="GGDEF" evidence="4">
    <location>
        <begin position="229"/>
        <end position="361"/>
    </location>
</feature>
<dbReference type="NCBIfam" id="TIGR00254">
    <property type="entry name" value="GGDEF"/>
    <property type="match status" value="1"/>
</dbReference>
<feature type="transmembrane region" description="Helical" evidence="3">
    <location>
        <begin position="99"/>
        <end position="116"/>
    </location>
</feature>
<accession>A0A3N7HXE8</accession>
<proteinExistence type="predicted"/>
<dbReference type="Pfam" id="PF00990">
    <property type="entry name" value="GGDEF"/>
    <property type="match status" value="1"/>
</dbReference>
<evidence type="ECO:0000313" key="6">
    <source>
        <dbReference type="Proteomes" id="UP000267464"/>
    </source>
</evidence>
<dbReference type="EC" id="2.7.7.65" evidence="1"/>
<keyword evidence="3" id="KW-1133">Transmembrane helix</keyword>
<feature type="transmembrane region" description="Helical" evidence="3">
    <location>
        <begin position="74"/>
        <end position="93"/>
    </location>
</feature>
<evidence type="ECO:0000259" key="4">
    <source>
        <dbReference type="PROSITE" id="PS50887"/>
    </source>
</evidence>
<dbReference type="InterPro" id="IPR000160">
    <property type="entry name" value="GGDEF_dom"/>
</dbReference>
<feature type="transmembrane region" description="Helical" evidence="3">
    <location>
        <begin position="12"/>
        <end position="35"/>
    </location>
</feature>
<sequence>MDARQARLQKHRLRMTALTVVNTLLQGVIIGLYAWSGAVSWTVMASFTALSLASTLCFTTAVALHWNLRFPDGWLLYAQIGINFVIQLTFLAIAPQLATVFLVSLLVTFNFAMLGFTPRQFLYAWLGFGALTALALVLGRPHFADIPATDFNIFVLWLFFFLAVRRFAVIGAQFSHLREQLSEKNRQLTESLERINELATHDDLTGAFNRRQFMQLLSEERDRANRTHQTFSVAIFDLDHFKSVNDRFGHQAGDAVLKEFCELVHDGMRSTDRFARYGGEEFVMLMPATTQADSAGVAVERIRAAAERKDWGHILHGHIVTMSAGVATYRSNESIEELLARADAALYEAKHKGRNRFVVST</sequence>
<dbReference type="Proteomes" id="UP000267464">
    <property type="component" value="Unassembled WGS sequence"/>
</dbReference>
<keyword evidence="6" id="KW-1185">Reference proteome</keyword>
<dbReference type="InterPro" id="IPR029787">
    <property type="entry name" value="Nucleotide_cyclase"/>
</dbReference>
<gene>
    <name evidence="5" type="ORF">DZC73_06175</name>
</gene>
<evidence type="ECO:0000256" key="1">
    <source>
        <dbReference type="ARBA" id="ARBA00012528"/>
    </source>
</evidence>
<comment type="caution">
    <text evidence="5">The sequence shown here is derived from an EMBL/GenBank/DDBJ whole genome shotgun (WGS) entry which is preliminary data.</text>
</comment>
<reference evidence="5 6" key="1">
    <citation type="submission" date="2018-08" db="EMBL/GenBank/DDBJ databases">
        <authorList>
            <person name="Khan S.A."/>
            <person name="Jeon C.O."/>
            <person name="Chun B.H."/>
            <person name="Jeong S.E."/>
        </authorList>
    </citation>
    <scope>NUCLEOTIDE SEQUENCE [LARGE SCALE GENOMIC DNA]</scope>
    <source>
        <strain evidence="5 6">S-16</strain>
    </source>
</reference>
<dbReference type="CDD" id="cd01949">
    <property type="entry name" value="GGDEF"/>
    <property type="match status" value="1"/>
</dbReference>
<organism evidence="5 6">
    <name type="scientific">Piscinibacter terrae</name>
    <dbReference type="NCBI Taxonomy" id="2496871"/>
    <lineage>
        <taxon>Bacteria</taxon>
        <taxon>Pseudomonadati</taxon>
        <taxon>Pseudomonadota</taxon>
        <taxon>Betaproteobacteria</taxon>
        <taxon>Burkholderiales</taxon>
        <taxon>Sphaerotilaceae</taxon>
        <taxon>Piscinibacter</taxon>
    </lineage>
</organism>
<dbReference type="SUPFAM" id="SSF55073">
    <property type="entry name" value="Nucleotide cyclase"/>
    <property type="match status" value="1"/>
</dbReference>
<comment type="catalytic activity">
    <reaction evidence="2">
        <text>2 GTP = 3',3'-c-di-GMP + 2 diphosphate</text>
        <dbReference type="Rhea" id="RHEA:24898"/>
        <dbReference type="ChEBI" id="CHEBI:33019"/>
        <dbReference type="ChEBI" id="CHEBI:37565"/>
        <dbReference type="ChEBI" id="CHEBI:58805"/>
        <dbReference type="EC" id="2.7.7.65"/>
    </reaction>
</comment>
<feature type="transmembrane region" description="Helical" evidence="3">
    <location>
        <begin position="151"/>
        <end position="168"/>
    </location>
</feature>
<dbReference type="GO" id="GO:0043709">
    <property type="term" value="P:cell adhesion involved in single-species biofilm formation"/>
    <property type="evidence" value="ECO:0007669"/>
    <property type="project" value="TreeGrafter"/>
</dbReference>
<evidence type="ECO:0000256" key="2">
    <source>
        <dbReference type="ARBA" id="ARBA00034247"/>
    </source>
</evidence>
<dbReference type="GO" id="GO:0005886">
    <property type="term" value="C:plasma membrane"/>
    <property type="evidence" value="ECO:0007669"/>
    <property type="project" value="TreeGrafter"/>
</dbReference>
<protein>
    <recommendedName>
        <fullName evidence="1">diguanylate cyclase</fullName>
        <ecNumber evidence="1">2.7.7.65</ecNumber>
    </recommendedName>
</protein>
<dbReference type="GO" id="GO:1902201">
    <property type="term" value="P:negative regulation of bacterial-type flagellum-dependent cell motility"/>
    <property type="evidence" value="ECO:0007669"/>
    <property type="project" value="TreeGrafter"/>
</dbReference>
<dbReference type="InterPro" id="IPR050469">
    <property type="entry name" value="Diguanylate_Cyclase"/>
</dbReference>
<feature type="transmembrane region" description="Helical" evidence="3">
    <location>
        <begin position="41"/>
        <end position="62"/>
    </location>
</feature>
<evidence type="ECO:0000256" key="3">
    <source>
        <dbReference type="SAM" id="Phobius"/>
    </source>
</evidence>
<dbReference type="SMART" id="SM00267">
    <property type="entry name" value="GGDEF"/>
    <property type="match status" value="1"/>
</dbReference>
<reference evidence="5 6" key="2">
    <citation type="submission" date="2018-12" db="EMBL/GenBank/DDBJ databases">
        <title>Rhizobacter gummiphilus sp. nov., a rubber-degrading bacterium isolated from the soil of a botanical garden in Japan.</title>
        <authorList>
            <person name="Shunsuke S.S."/>
        </authorList>
    </citation>
    <scope>NUCLEOTIDE SEQUENCE [LARGE SCALE GENOMIC DNA]</scope>
    <source>
        <strain evidence="5 6">S-16</strain>
    </source>
</reference>
<dbReference type="GO" id="GO:0052621">
    <property type="term" value="F:diguanylate cyclase activity"/>
    <property type="evidence" value="ECO:0007669"/>
    <property type="project" value="UniProtKB-EC"/>
</dbReference>
<name>A0A3N7HXE8_9BURK</name>